<reference evidence="3" key="1">
    <citation type="submission" date="2017-08" db="EMBL/GenBank/DDBJ databases">
        <title>A dynamic microbial community with high functional redundancy inhabits the cold, oxic subseafloor aquifer.</title>
        <authorList>
            <person name="Tully B.J."/>
            <person name="Wheat C.G."/>
            <person name="Glazer B.T."/>
            <person name="Huber J.A."/>
        </authorList>
    </citation>
    <scope>NUCLEOTIDE SEQUENCE [LARGE SCALE GENOMIC DNA]</scope>
</reference>
<dbReference type="Proteomes" id="UP000218767">
    <property type="component" value="Unassembled WGS sequence"/>
</dbReference>
<evidence type="ECO:0000256" key="1">
    <source>
        <dbReference type="SAM" id="Phobius"/>
    </source>
</evidence>
<organism evidence="2 3">
    <name type="scientific">SAR86 cluster bacterium</name>
    <dbReference type="NCBI Taxonomy" id="2030880"/>
    <lineage>
        <taxon>Bacteria</taxon>
        <taxon>Pseudomonadati</taxon>
        <taxon>Pseudomonadota</taxon>
        <taxon>Gammaproteobacteria</taxon>
        <taxon>SAR86 cluster</taxon>
    </lineage>
</organism>
<gene>
    <name evidence="2" type="ORF">COB20_15650</name>
</gene>
<dbReference type="Gene3D" id="3.30.700.10">
    <property type="entry name" value="Glycoprotein, Type 4 Pilin"/>
    <property type="match status" value="1"/>
</dbReference>
<evidence type="ECO:0008006" key="4">
    <source>
        <dbReference type="Google" id="ProtNLM"/>
    </source>
</evidence>
<evidence type="ECO:0000313" key="3">
    <source>
        <dbReference type="Proteomes" id="UP000218767"/>
    </source>
</evidence>
<comment type="caution">
    <text evidence="2">The sequence shown here is derived from an EMBL/GenBank/DDBJ whole genome shotgun (WGS) entry which is preliminary data.</text>
</comment>
<keyword evidence="1" id="KW-1133">Transmembrane helix</keyword>
<accession>A0A2A4WU72</accession>
<keyword evidence="1" id="KW-0812">Transmembrane</keyword>
<proteinExistence type="predicted"/>
<dbReference type="EMBL" id="NVUL01000110">
    <property type="protein sequence ID" value="PCI73982.1"/>
    <property type="molecule type" value="Genomic_DNA"/>
</dbReference>
<name>A0A2A4WU72_9GAMM</name>
<sequence length="188" mass="19535">MNEKSKDPPNQNRSIGFTIVELVIVIFVLAVISVTAMSRFSDENAFTGFIVRDQIISQARRAQQGAFGRSNMSMVFTPNGAGTEATVEVLQASAALSSFTLSINALTITGDTNVTDSCASTAGTSVTDTSPFTLTFGELGDLVASSGVAGAASFGAPTTAVRFCINEDINYSVCVSPSGFAYPGDCDV</sequence>
<feature type="transmembrane region" description="Helical" evidence="1">
    <location>
        <begin position="15"/>
        <end position="36"/>
    </location>
</feature>
<dbReference type="AlphaFoldDB" id="A0A2A4WU72"/>
<evidence type="ECO:0000313" key="2">
    <source>
        <dbReference type="EMBL" id="PCI73982.1"/>
    </source>
</evidence>
<protein>
    <recommendedName>
        <fullName evidence="4">Type II secretory pathway, pseudopilin PulG</fullName>
    </recommendedName>
</protein>
<keyword evidence="1" id="KW-0472">Membrane</keyword>